<feature type="transmembrane region" description="Helical" evidence="1">
    <location>
        <begin position="36"/>
        <end position="52"/>
    </location>
</feature>
<feature type="chain" id="PRO_5039625082" evidence="2">
    <location>
        <begin position="27"/>
        <end position="62"/>
    </location>
</feature>
<keyword evidence="1" id="KW-0812">Transmembrane</keyword>
<dbReference type="Pfam" id="PF19545">
    <property type="entry name" value="DUF6069"/>
    <property type="match status" value="1"/>
</dbReference>
<reference evidence="3 4" key="1">
    <citation type="submission" date="2016-11" db="EMBL/GenBank/DDBJ databases">
        <authorList>
            <person name="Jaros S."/>
            <person name="Januszkiewicz K."/>
            <person name="Wedrychowicz H."/>
        </authorList>
    </citation>
    <scope>NUCLEOTIDE SEQUENCE [LARGE SCALE GENOMIC DNA]</scope>
    <source>
        <strain evidence="3 4">DSM 46144</strain>
    </source>
</reference>
<gene>
    <name evidence="3" type="ORF">SAMN05443668_10254</name>
</gene>
<evidence type="ECO:0000256" key="2">
    <source>
        <dbReference type="SAM" id="SignalP"/>
    </source>
</evidence>
<proteinExistence type="predicted"/>
<evidence type="ECO:0000313" key="3">
    <source>
        <dbReference type="EMBL" id="SHM88108.1"/>
    </source>
</evidence>
<evidence type="ECO:0000256" key="1">
    <source>
        <dbReference type="SAM" id="Phobius"/>
    </source>
</evidence>
<dbReference type="EMBL" id="FRCS01000002">
    <property type="protein sequence ID" value="SHM88108.1"/>
    <property type="molecule type" value="Genomic_DNA"/>
</dbReference>
<organism evidence="3 4">
    <name type="scientific">Cryptosporangium aurantiacum</name>
    <dbReference type="NCBI Taxonomy" id="134849"/>
    <lineage>
        <taxon>Bacteria</taxon>
        <taxon>Bacillati</taxon>
        <taxon>Actinomycetota</taxon>
        <taxon>Actinomycetes</taxon>
        <taxon>Cryptosporangiales</taxon>
        <taxon>Cryptosporangiaceae</taxon>
        <taxon>Cryptosporangium</taxon>
    </lineage>
</organism>
<dbReference type="STRING" id="134849.SAMN05443668_10254"/>
<dbReference type="InterPro" id="IPR045713">
    <property type="entry name" value="DUF6069"/>
</dbReference>
<keyword evidence="2" id="KW-0732">Signal</keyword>
<keyword evidence="1" id="KW-0472">Membrane</keyword>
<protein>
    <submittedName>
        <fullName evidence="3">Uncharacterized protein</fullName>
    </submittedName>
</protein>
<keyword evidence="4" id="KW-1185">Reference proteome</keyword>
<keyword evidence="1" id="KW-1133">Transmembrane helix</keyword>
<dbReference type="RefSeq" id="WP_073253083.1">
    <property type="nucleotide sequence ID" value="NZ_FRCS01000002.1"/>
</dbReference>
<dbReference type="AlphaFoldDB" id="A0A1M7MBF8"/>
<evidence type="ECO:0000313" key="4">
    <source>
        <dbReference type="Proteomes" id="UP000184440"/>
    </source>
</evidence>
<dbReference type="Proteomes" id="UP000184440">
    <property type="component" value="Unassembled WGS sequence"/>
</dbReference>
<feature type="signal peptide" evidence="2">
    <location>
        <begin position="1"/>
        <end position="26"/>
    </location>
</feature>
<name>A0A1M7MBF8_9ACTN</name>
<accession>A0A1M7MBF8</accession>
<sequence>MTRRPFLIWGVVAAVVFLLSSVPAMASGVAAADKGVLLGLHSVVFVVLVAGFRRTTSARPSG</sequence>